<evidence type="ECO:0000256" key="6">
    <source>
        <dbReference type="ARBA" id="ARBA00030427"/>
    </source>
</evidence>
<dbReference type="GO" id="GO:0005737">
    <property type="term" value="C:cytoplasm"/>
    <property type="evidence" value="ECO:0007669"/>
    <property type="project" value="UniProtKB-SubCell"/>
</dbReference>
<dbReference type="PROSITE" id="PS51203">
    <property type="entry name" value="CS"/>
    <property type="match status" value="1"/>
</dbReference>
<feature type="domain" description="CS" evidence="8">
    <location>
        <begin position="174"/>
        <end position="262"/>
    </location>
</feature>
<dbReference type="AlphaFoldDB" id="A0A5E4R1F6"/>
<sequence>MGDSSNKDQYDQALVSILENEKSILGFLSTIFSFLARRTDFYYVPKDPNENMGFPPGVAEELVVKVLRKCDPKTWKLSDSKADDINDEIMCSTVAQEVEIVDESSSQSIPTSTTDMCQHSSQDEDKKDSIKSDKSNLPKNYKTPPVKPAGRFDNIPVGPPAIIPLQNSESYNGAVREKYTWSQSIMDLDIIIKLPSHVKSSKDLKVKIQSADICVATRSGEIIINDSFPFKIKAFESVWSLSEGRLLIHLEKGQERWWNKLLNGEDELDLDKLDCSRPLAELPEDHIEKVRELTWNQDQKRKGLPTSDDIRNIEVLKKAWNSPGSPFQGKEFDPSVVYKQ</sequence>
<dbReference type="EMBL" id="FZQP02006870">
    <property type="protein sequence ID" value="VVD04506.1"/>
    <property type="molecule type" value="Genomic_DNA"/>
</dbReference>
<proteinExistence type="inferred from homology"/>
<reference evidence="9 10" key="1">
    <citation type="submission" date="2017-07" db="EMBL/GenBank/DDBJ databases">
        <authorList>
            <person name="Talla V."/>
            <person name="Backstrom N."/>
        </authorList>
    </citation>
    <scope>NUCLEOTIDE SEQUENCE [LARGE SCALE GENOMIC DNA]</scope>
</reference>
<evidence type="ECO:0000259" key="8">
    <source>
        <dbReference type="PROSITE" id="PS51203"/>
    </source>
</evidence>
<dbReference type="InterPro" id="IPR025934">
    <property type="entry name" value="NudC_N_dom"/>
</dbReference>
<dbReference type="PANTHER" id="PTHR12356">
    <property type="entry name" value="NUCLEAR MOVEMENT PROTEIN NUDC"/>
    <property type="match status" value="1"/>
</dbReference>
<evidence type="ECO:0000313" key="10">
    <source>
        <dbReference type="Proteomes" id="UP000324832"/>
    </source>
</evidence>
<organism evidence="9 10">
    <name type="scientific">Leptidea sinapis</name>
    <dbReference type="NCBI Taxonomy" id="189913"/>
    <lineage>
        <taxon>Eukaryota</taxon>
        <taxon>Metazoa</taxon>
        <taxon>Ecdysozoa</taxon>
        <taxon>Arthropoda</taxon>
        <taxon>Hexapoda</taxon>
        <taxon>Insecta</taxon>
        <taxon>Pterygota</taxon>
        <taxon>Neoptera</taxon>
        <taxon>Endopterygota</taxon>
        <taxon>Lepidoptera</taxon>
        <taxon>Glossata</taxon>
        <taxon>Ditrysia</taxon>
        <taxon>Papilionoidea</taxon>
        <taxon>Pieridae</taxon>
        <taxon>Dismorphiinae</taxon>
        <taxon>Leptidea</taxon>
    </lineage>
</organism>
<evidence type="ECO:0000256" key="4">
    <source>
        <dbReference type="ARBA" id="ARBA00022490"/>
    </source>
</evidence>
<dbReference type="InterPro" id="IPR007052">
    <property type="entry name" value="CS_dom"/>
</dbReference>
<feature type="compositionally biased region" description="Polar residues" evidence="7">
    <location>
        <begin position="103"/>
        <end position="119"/>
    </location>
</feature>
<comment type="similarity">
    <text evidence="2">Belongs to the nudC family.</text>
</comment>
<dbReference type="Pfam" id="PF04969">
    <property type="entry name" value="CS"/>
    <property type="match status" value="1"/>
</dbReference>
<feature type="region of interest" description="Disordered" evidence="7">
    <location>
        <begin position="102"/>
        <end position="150"/>
    </location>
</feature>
<evidence type="ECO:0000256" key="3">
    <source>
        <dbReference type="ARBA" id="ARBA00017641"/>
    </source>
</evidence>
<keyword evidence="5" id="KW-0597">Phosphoprotein</keyword>
<dbReference type="Gene3D" id="2.60.40.790">
    <property type="match status" value="1"/>
</dbReference>
<dbReference type="InterPro" id="IPR037898">
    <property type="entry name" value="NudC_fam"/>
</dbReference>
<evidence type="ECO:0000256" key="2">
    <source>
        <dbReference type="ARBA" id="ARBA00010513"/>
    </source>
</evidence>
<dbReference type="Proteomes" id="UP000324832">
    <property type="component" value="Unassembled WGS sequence"/>
</dbReference>
<dbReference type="PANTHER" id="PTHR12356:SF3">
    <property type="entry name" value="NUCLEAR MIGRATION PROTEIN NUDC"/>
    <property type="match status" value="1"/>
</dbReference>
<evidence type="ECO:0000256" key="7">
    <source>
        <dbReference type="SAM" id="MobiDB-lite"/>
    </source>
</evidence>
<keyword evidence="10" id="KW-1185">Reference proteome</keyword>
<accession>A0A5E4R1F6</accession>
<evidence type="ECO:0000313" key="9">
    <source>
        <dbReference type="EMBL" id="VVD04506.1"/>
    </source>
</evidence>
<keyword evidence="4" id="KW-0963">Cytoplasm</keyword>
<gene>
    <name evidence="9" type="ORF">LSINAPIS_LOCUS14245</name>
</gene>
<dbReference type="SUPFAM" id="SSF49764">
    <property type="entry name" value="HSP20-like chaperones"/>
    <property type="match status" value="1"/>
</dbReference>
<dbReference type="GO" id="GO:0006457">
    <property type="term" value="P:protein folding"/>
    <property type="evidence" value="ECO:0007669"/>
    <property type="project" value="TreeGrafter"/>
</dbReference>
<feature type="compositionally biased region" description="Basic and acidic residues" evidence="7">
    <location>
        <begin position="121"/>
        <end position="136"/>
    </location>
</feature>
<evidence type="ECO:0000256" key="5">
    <source>
        <dbReference type="ARBA" id="ARBA00022553"/>
    </source>
</evidence>
<name>A0A5E4R1F6_9NEOP</name>
<comment type="subcellular location">
    <subcellularLocation>
        <location evidence="1">Cytoplasm</location>
    </subcellularLocation>
</comment>
<evidence type="ECO:0000256" key="1">
    <source>
        <dbReference type="ARBA" id="ARBA00004496"/>
    </source>
</evidence>
<dbReference type="GO" id="GO:0051082">
    <property type="term" value="F:unfolded protein binding"/>
    <property type="evidence" value="ECO:0007669"/>
    <property type="project" value="TreeGrafter"/>
</dbReference>
<feature type="region of interest" description="Disordered" evidence="7">
    <location>
        <begin position="321"/>
        <end position="340"/>
    </location>
</feature>
<dbReference type="Pfam" id="PF14050">
    <property type="entry name" value="Nudc_N"/>
    <property type="match status" value="1"/>
</dbReference>
<dbReference type="InterPro" id="IPR008978">
    <property type="entry name" value="HSP20-like_chaperone"/>
</dbReference>
<protein>
    <recommendedName>
        <fullName evidence="3">Nuclear migration protein nudC</fullName>
    </recommendedName>
    <alternativeName>
        <fullName evidence="6">Nuclear distribution protein C homolog</fullName>
    </alternativeName>
</protein>